<dbReference type="EMBL" id="BQNB010019526">
    <property type="protein sequence ID" value="GJT86224.1"/>
    <property type="molecule type" value="Genomic_DNA"/>
</dbReference>
<dbReference type="Proteomes" id="UP001151760">
    <property type="component" value="Unassembled WGS sequence"/>
</dbReference>
<evidence type="ECO:0000313" key="1">
    <source>
        <dbReference type="EMBL" id="GJT86224.1"/>
    </source>
</evidence>
<accession>A0ABQ5HF74</accession>
<organism evidence="1 2">
    <name type="scientific">Tanacetum coccineum</name>
    <dbReference type="NCBI Taxonomy" id="301880"/>
    <lineage>
        <taxon>Eukaryota</taxon>
        <taxon>Viridiplantae</taxon>
        <taxon>Streptophyta</taxon>
        <taxon>Embryophyta</taxon>
        <taxon>Tracheophyta</taxon>
        <taxon>Spermatophyta</taxon>
        <taxon>Magnoliopsida</taxon>
        <taxon>eudicotyledons</taxon>
        <taxon>Gunneridae</taxon>
        <taxon>Pentapetalae</taxon>
        <taxon>asterids</taxon>
        <taxon>campanulids</taxon>
        <taxon>Asterales</taxon>
        <taxon>Asteraceae</taxon>
        <taxon>Asteroideae</taxon>
        <taxon>Anthemideae</taxon>
        <taxon>Anthemidinae</taxon>
        <taxon>Tanacetum</taxon>
    </lineage>
</organism>
<gene>
    <name evidence="1" type="ORF">Tco_1067941</name>
</gene>
<proteinExistence type="predicted"/>
<sequence length="850" mass="95191">MLLTPDLNHPSIVQLSPEYCSSIECLYHKYLQRSKLIVTASLEYVDTASFSFGGSELVRGASSSHGCSISLEILPYQRLFHHPLVEIISLSFPVFCFDVVEDALAQGADGLGLMKNEDHQVLGNEQKLEEDASDCTRVDDDGVEFSPEDDVLDRSLYLAELLKMALQLMNLLTALLFSHDSEMNIRCSSLAHSYERLLLKAKHSTQSIGELTEFKSRLMQHRTGLDELKHDLSTEESVAQKCKIAIVKNKREIIRENIEPNKVGSEEVANLDPDQLPTLAFVGSFGPEGCLLILLRQDGADDSGPVSLRHTTIFWSTSQRPYLTTCTPIFLNGELYQLLRSSSGDSGPDVSFDMSASPEHLYGSARARLATSTLSGQLRLSHLDCLKETIPYHMHTNTLQAELVYLDLRNYREFYKFSSMPMHGLVICIGIMYRSSILILHYHGYAGGSFPNSFQWHAPIGGSEFSFWNLHVKVSKEFLFPYPADQALFTRFDKYLFRQMERVWWVLLIGTSGPTDGANVEAYLRGPLGLGKRALNLSPEYRSDIGSAPEVCYGGLLKSSAPERNLDSRVIDESPTEGFTLDNLSKLCCRCAKFCNIAVVVFVHSGLNASCYNLLANHTAILVAEDTCLPDLTTNERIDLVRSFNLVRSFDRRTRKKVDPSVILLPHVLPTNPDRIGSSVVHKTLIFLGMLVLLKKLEEDAPDCTRVDDDGVEFSHVPYYMPRPYADGESVIPPNFCCSGVFIVYDNMSPQILPSIRFKCLEVKEVKRPNCFLRRAPLLPYPEECAGRRDGGLIFSRMMSDLDVLLWWTTSPTYMDLSSSEALLIGYLCCMPGGAIVSSDVAMHRRVIKK</sequence>
<name>A0ABQ5HF74_9ASTR</name>
<reference evidence="1" key="2">
    <citation type="submission" date="2022-01" db="EMBL/GenBank/DDBJ databases">
        <authorList>
            <person name="Yamashiro T."/>
            <person name="Shiraishi A."/>
            <person name="Satake H."/>
            <person name="Nakayama K."/>
        </authorList>
    </citation>
    <scope>NUCLEOTIDE SEQUENCE</scope>
</reference>
<comment type="caution">
    <text evidence="1">The sequence shown here is derived from an EMBL/GenBank/DDBJ whole genome shotgun (WGS) entry which is preliminary data.</text>
</comment>
<protein>
    <submittedName>
        <fullName evidence="1">Uncharacterized protein</fullName>
    </submittedName>
</protein>
<evidence type="ECO:0000313" key="2">
    <source>
        <dbReference type="Proteomes" id="UP001151760"/>
    </source>
</evidence>
<keyword evidence="2" id="KW-1185">Reference proteome</keyword>
<reference evidence="1" key="1">
    <citation type="journal article" date="2022" name="Int. J. Mol. Sci.">
        <title>Draft Genome of Tanacetum Coccineum: Genomic Comparison of Closely Related Tanacetum-Family Plants.</title>
        <authorList>
            <person name="Yamashiro T."/>
            <person name="Shiraishi A."/>
            <person name="Nakayama K."/>
            <person name="Satake H."/>
        </authorList>
    </citation>
    <scope>NUCLEOTIDE SEQUENCE</scope>
</reference>